<dbReference type="CDD" id="cd03890">
    <property type="entry name" value="M20_pepD"/>
    <property type="match status" value="1"/>
</dbReference>
<dbReference type="EC" id="3.4.13.18" evidence="10"/>
<dbReference type="FunFam" id="3.40.630.10:FF:000015">
    <property type="entry name" value="Aminoacyl-histidine dipeptidase PepD"/>
    <property type="match status" value="1"/>
</dbReference>
<dbReference type="PANTHER" id="PTHR43501:SF1">
    <property type="entry name" value="CYTOSOL NON-SPECIFIC DIPEPTIDASE"/>
    <property type="match status" value="1"/>
</dbReference>
<dbReference type="InterPro" id="IPR011650">
    <property type="entry name" value="Peptidase_M20_dimer"/>
</dbReference>
<evidence type="ECO:0000256" key="1">
    <source>
        <dbReference type="ARBA" id="ARBA00001941"/>
    </source>
</evidence>
<keyword evidence="7" id="KW-0482">Metalloprotease</keyword>
<comment type="cofactor">
    <cofactor evidence="2">
        <name>Zn(2+)</name>
        <dbReference type="ChEBI" id="CHEBI:29105"/>
    </cofactor>
</comment>
<evidence type="ECO:0000256" key="6">
    <source>
        <dbReference type="ARBA" id="ARBA00022833"/>
    </source>
</evidence>
<evidence type="ECO:0000256" key="10">
    <source>
        <dbReference type="ARBA" id="ARBA00038976"/>
    </source>
</evidence>
<dbReference type="GO" id="GO:0005829">
    <property type="term" value="C:cytosol"/>
    <property type="evidence" value="ECO:0007669"/>
    <property type="project" value="TreeGrafter"/>
</dbReference>
<keyword evidence="5" id="KW-0378">Hydrolase</keyword>
<feature type="domain" description="Peptidase M20 dimerisation" evidence="18">
    <location>
        <begin position="219"/>
        <end position="303"/>
    </location>
</feature>
<dbReference type="PRINTS" id="PR00934">
    <property type="entry name" value="XHISDIPTASE"/>
</dbReference>
<dbReference type="GO" id="GO:0070573">
    <property type="term" value="F:metallodipeptidase activity"/>
    <property type="evidence" value="ECO:0007669"/>
    <property type="project" value="TreeGrafter"/>
</dbReference>
<keyword evidence="6" id="KW-0862">Zinc</keyword>
<dbReference type="InterPro" id="IPR036264">
    <property type="entry name" value="Bact_exopeptidase_dim_dom"/>
</dbReference>
<evidence type="ECO:0000256" key="13">
    <source>
        <dbReference type="ARBA" id="ARBA00071271"/>
    </source>
</evidence>
<sequence length="495" mass="55115">MIIKCLARGGSKMRVLENLEPKSVFRFFEDLTRIPHDSGNEKELSDYLVKFAKDRNLEVIQDEALNVIIKKPATKGYENVPGVIIQGHMDMVCEKLKSSNHDFKKDPLKLRIIDDKFVYATDTTLGADDGISLAYGLAILDSNNIEHPAIEFVATTEEETVMGGATALDTSVLKGKVLLNIDAEEEGVFIAGCAGGIMVYPEINAEFEDFNGEALKLEISGFKGGHSGMEIHKQRGNANKLMGRILYALSKEVDFNIASINGGSKHNAIPQYCQSIITVKKEEVEKVKEICTALEKDLNAEYRIEEPDVNLSVKSIKGVEKQLTKKITEDVTRFLVLVPDGLQSMSQEINGLVESSLNLGIVEMVEDKIKFIIDIRSAVKSKKVEITNRVEALCKVIGANMTKDGGYPEWEYEAESKIKDLSIKTYSDLFGIEPKITALHAGLECGIFKEKMGQELEMISFGPDIFDVHTANEHFKIESVGRCYRFLTELLKNMK</sequence>
<dbReference type="Proteomes" id="UP000070646">
    <property type="component" value="Unassembled WGS sequence"/>
</dbReference>
<dbReference type="InterPro" id="IPR001160">
    <property type="entry name" value="Peptidase_M20C"/>
</dbReference>
<evidence type="ECO:0000256" key="17">
    <source>
        <dbReference type="ARBA" id="ARBA00078074"/>
    </source>
</evidence>
<keyword evidence="3" id="KW-0645">Protease</keyword>
<dbReference type="GO" id="GO:0006508">
    <property type="term" value="P:proteolysis"/>
    <property type="evidence" value="ECO:0007669"/>
    <property type="project" value="UniProtKB-KW"/>
</dbReference>
<dbReference type="SUPFAM" id="SSF55031">
    <property type="entry name" value="Bacterial exopeptidase dimerisation domain"/>
    <property type="match status" value="1"/>
</dbReference>
<dbReference type="Pfam" id="PF07687">
    <property type="entry name" value="M20_dimer"/>
    <property type="match status" value="1"/>
</dbReference>
<evidence type="ECO:0000256" key="14">
    <source>
        <dbReference type="ARBA" id="ARBA00075285"/>
    </source>
</evidence>
<dbReference type="AlphaFoldDB" id="A0A133MYR3"/>
<dbReference type="PANTHER" id="PTHR43501">
    <property type="entry name" value="CYTOSOL NON-SPECIFIC DIPEPTIDASE"/>
    <property type="match status" value="1"/>
</dbReference>
<evidence type="ECO:0000256" key="8">
    <source>
        <dbReference type="ARBA" id="ARBA00023285"/>
    </source>
</evidence>
<keyword evidence="4" id="KW-0479">Metal-binding</keyword>
<dbReference type="PIRSF" id="PIRSF016599">
    <property type="entry name" value="Xaa-His_dipept"/>
    <property type="match status" value="1"/>
</dbReference>
<evidence type="ECO:0000256" key="4">
    <source>
        <dbReference type="ARBA" id="ARBA00022723"/>
    </source>
</evidence>
<comment type="cofactor">
    <cofactor evidence="1">
        <name>Co(2+)</name>
        <dbReference type="ChEBI" id="CHEBI:48828"/>
    </cofactor>
</comment>
<dbReference type="FunFam" id="3.40.630.10:FF:000072">
    <property type="entry name" value="Aminoacyl-histidine dipeptidase"/>
    <property type="match status" value="1"/>
</dbReference>
<comment type="catalytic activity">
    <reaction evidence="9">
        <text>Hydrolysis of dipeptides, preferentially hydrophobic dipeptides including prolyl amino acids.</text>
        <dbReference type="EC" id="3.4.13.18"/>
    </reaction>
</comment>
<comment type="caution">
    <text evidence="19">The sequence shown here is derived from an EMBL/GenBank/DDBJ whole genome shotgun (WGS) entry which is preliminary data.</text>
</comment>
<dbReference type="InterPro" id="IPR002933">
    <property type="entry name" value="Peptidase_M20"/>
</dbReference>
<accession>A0A133MYR3</accession>
<name>A0A133MYR3_CLOPF</name>
<evidence type="ECO:0000256" key="7">
    <source>
        <dbReference type="ARBA" id="ARBA00023049"/>
    </source>
</evidence>
<evidence type="ECO:0000256" key="9">
    <source>
        <dbReference type="ARBA" id="ARBA00036421"/>
    </source>
</evidence>
<dbReference type="Pfam" id="PF01546">
    <property type="entry name" value="Peptidase_M20"/>
    <property type="match status" value="1"/>
</dbReference>
<evidence type="ECO:0000256" key="2">
    <source>
        <dbReference type="ARBA" id="ARBA00001947"/>
    </source>
</evidence>
<evidence type="ECO:0000313" key="19">
    <source>
        <dbReference type="EMBL" id="KXA09184.1"/>
    </source>
</evidence>
<dbReference type="NCBIfam" id="TIGR01893">
    <property type="entry name" value="aa-his-dipept"/>
    <property type="match status" value="1"/>
</dbReference>
<evidence type="ECO:0000256" key="16">
    <source>
        <dbReference type="ARBA" id="ARBA00077688"/>
    </source>
</evidence>
<dbReference type="SUPFAM" id="SSF53187">
    <property type="entry name" value="Zn-dependent exopeptidases"/>
    <property type="match status" value="1"/>
</dbReference>
<gene>
    <name evidence="19" type="ORF">HMPREF3222_02330</name>
</gene>
<organism evidence="19 20">
    <name type="scientific">Clostridium perfringens</name>
    <dbReference type="NCBI Taxonomy" id="1502"/>
    <lineage>
        <taxon>Bacteria</taxon>
        <taxon>Bacillati</taxon>
        <taxon>Bacillota</taxon>
        <taxon>Clostridia</taxon>
        <taxon>Eubacteriales</taxon>
        <taxon>Clostridiaceae</taxon>
        <taxon>Clostridium</taxon>
    </lineage>
</organism>
<dbReference type="Gene3D" id="3.40.630.10">
    <property type="entry name" value="Zn peptidases"/>
    <property type="match status" value="2"/>
</dbReference>
<evidence type="ECO:0000259" key="18">
    <source>
        <dbReference type="Pfam" id="PF07687"/>
    </source>
</evidence>
<evidence type="ECO:0000256" key="3">
    <source>
        <dbReference type="ARBA" id="ARBA00022670"/>
    </source>
</evidence>
<evidence type="ECO:0000256" key="5">
    <source>
        <dbReference type="ARBA" id="ARBA00022801"/>
    </source>
</evidence>
<protein>
    <recommendedName>
        <fullName evidence="13">Cytosol non-specific dipeptidase</fullName>
        <ecNumber evidence="10">3.4.13.18</ecNumber>
    </recommendedName>
    <alternativeName>
        <fullName evidence="16">Aminoacyl-histidine dipeptidase</fullName>
    </alternativeName>
    <alternativeName>
        <fullName evidence="15">Beta-alanyl-histidine dipeptidase</fullName>
    </alternativeName>
    <alternativeName>
        <fullName evidence="14">Carnosinase</fullName>
    </alternativeName>
    <alternativeName>
        <fullName evidence="11">Peptidase D</fullName>
    </alternativeName>
    <alternativeName>
        <fullName evidence="17">Xaa-His dipeptidase</fullName>
    </alternativeName>
</protein>
<dbReference type="PATRIC" id="fig|1502.174.peg.2345"/>
<evidence type="ECO:0000256" key="11">
    <source>
        <dbReference type="ARBA" id="ARBA00044252"/>
    </source>
</evidence>
<keyword evidence="8" id="KW-0170">Cobalt</keyword>
<comment type="similarity">
    <text evidence="12">Belongs to the peptidase M20C family.</text>
</comment>
<evidence type="ECO:0000313" key="20">
    <source>
        <dbReference type="Proteomes" id="UP000070646"/>
    </source>
</evidence>
<proteinExistence type="inferred from homology"/>
<dbReference type="EMBL" id="LRPU01000132">
    <property type="protein sequence ID" value="KXA09184.1"/>
    <property type="molecule type" value="Genomic_DNA"/>
</dbReference>
<evidence type="ECO:0000256" key="12">
    <source>
        <dbReference type="ARBA" id="ARBA00061423"/>
    </source>
</evidence>
<reference evidence="19 20" key="1">
    <citation type="submission" date="2016-01" db="EMBL/GenBank/DDBJ databases">
        <authorList>
            <person name="Oliw E.H."/>
        </authorList>
    </citation>
    <scope>NUCLEOTIDE SEQUENCE [LARGE SCALE GENOMIC DNA]</scope>
    <source>
        <strain evidence="19 20">MJR7757A</strain>
    </source>
</reference>
<dbReference type="GO" id="GO:0046872">
    <property type="term" value="F:metal ion binding"/>
    <property type="evidence" value="ECO:0007669"/>
    <property type="project" value="UniProtKB-KW"/>
</dbReference>
<evidence type="ECO:0000256" key="15">
    <source>
        <dbReference type="ARBA" id="ARBA00076004"/>
    </source>
</evidence>